<comment type="caution">
    <text evidence="4">The sequence shown here is derived from an EMBL/GenBank/DDBJ whole genome shotgun (WGS) entry which is preliminary data.</text>
</comment>
<reference evidence="4 5" key="1">
    <citation type="journal article" date="2021" name="DNA Res.">
        <title>Genome analysis of Candida subhashii reveals its hybrid nature and dual mitochondrial genome conformations.</title>
        <authorList>
            <person name="Mixao V."/>
            <person name="Hegedusova E."/>
            <person name="Saus E."/>
            <person name="Pryszcz L.P."/>
            <person name="Cillingova A."/>
            <person name="Nosek J."/>
            <person name="Gabaldon T."/>
        </authorList>
    </citation>
    <scope>NUCLEOTIDE SEQUENCE [LARGE SCALE GENOMIC DNA]</scope>
    <source>
        <strain evidence="4 5">CBS 10753</strain>
    </source>
</reference>
<evidence type="ECO:0000313" key="4">
    <source>
        <dbReference type="EMBL" id="KAG7661710.1"/>
    </source>
</evidence>
<organism evidence="4 5">
    <name type="scientific">[Candida] subhashii</name>
    <dbReference type="NCBI Taxonomy" id="561895"/>
    <lineage>
        <taxon>Eukaryota</taxon>
        <taxon>Fungi</taxon>
        <taxon>Dikarya</taxon>
        <taxon>Ascomycota</taxon>
        <taxon>Saccharomycotina</taxon>
        <taxon>Pichiomycetes</taxon>
        <taxon>Debaryomycetaceae</taxon>
        <taxon>Spathaspora</taxon>
    </lineage>
</organism>
<dbReference type="PANTHER" id="PTHR38422">
    <property type="entry name" value="SOMETHING ABOUT SILENCING PROTEIN 4"/>
    <property type="match status" value="1"/>
</dbReference>
<dbReference type="EMBL" id="JAGSYN010000214">
    <property type="protein sequence ID" value="KAG7661710.1"/>
    <property type="molecule type" value="Genomic_DNA"/>
</dbReference>
<dbReference type="OrthoDB" id="1938992at2759"/>
<dbReference type="RefSeq" id="XP_049261943.1">
    <property type="nucleotide sequence ID" value="XM_049408762.1"/>
</dbReference>
<dbReference type="PANTHER" id="PTHR38422:SF1">
    <property type="entry name" value="SOMETHING ABOUT SILENCING PROTEIN 4"/>
    <property type="match status" value="1"/>
</dbReference>
<sequence length="379" mass="44495">MVSTRPRKEIKKEKPERQLRSKDIAQKQPNKTLFNFDNVNEHLQGNKPIKLTDTTGDENRPYVFYGESGNVPDLPPHTDTLKIVEPLLPRRSQNRDDPLPDSLYEVFYKKMKKEEKVMTNEERLRILSEVDSLQDQLKLLHQYDWIRHLRNIASINNPNDYEELQLKRDLSIAEIRRLLRKHDNWRRRYDTLNNDIRENIGVNDGSELSDDPDYECSIEELRDRRKLERAQRYGPVIRLNLSEKYSLVIDPVAPPKIVEVEPPNPIRKVESPNHIAKVEKPIETKPEPIDTVSREMQTMPASDIRIQTNAMLSSTGIPKSKVWVYRQNLEEVENVNEIDFQIKDSTHVFGTSLERLEPTVGGFKMPHALRKRNFRPQKQ</sequence>
<dbReference type="GO" id="GO:0033255">
    <property type="term" value="C:SAS acetyltransferase complex"/>
    <property type="evidence" value="ECO:0007669"/>
    <property type="project" value="InterPro"/>
</dbReference>
<keyword evidence="1" id="KW-0175">Coiled coil</keyword>
<evidence type="ECO:0000256" key="1">
    <source>
        <dbReference type="SAM" id="Coils"/>
    </source>
</evidence>
<keyword evidence="5" id="KW-1185">Reference proteome</keyword>
<accession>A0A8J5QI11</accession>
<evidence type="ECO:0000256" key="2">
    <source>
        <dbReference type="SAM" id="MobiDB-lite"/>
    </source>
</evidence>
<feature type="coiled-coil region" evidence="1">
    <location>
        <begin position="161"/>
        <end position="195"/>
    </location>
</feature>
<dbReference type="GeneID" id="73471568"/>
<evidence type="ECO:0000259" key="3">
    <source>
        <dbReference type="Pfam" id="PF15460"/>
    </source>
</evidence>
<dbReference type="GO" id="GO:0004402">
    <property type="term" value="F:histone acetyltransferase activity"/>
    <property type="evidence" value="ECO:0007669"/>
    <property type="project" value="TreeGrafter"/>
</dbReference>
<dbReference type="AlphaFoldDB" id="A0A8J5QI11"/>
<dbReference type="Pfam" id="PF15460">
    <property type="entry name" value="SAS4"/>
    <property type="match status" value="1"/>
</dbReference>
<gene>
    <name evidence="4" type="ORF">J8A68_004768</name>
</gene>
<evidence type="ECO:0000313" key="5">
    <source>
        <dbReference type="Proteomes" id="UP000694255"/>
    </source>
</evidence>
<dbReference type="InterPro" id="IPR029184">
    <property type="entry name" value="Sas4_dom"/>
</dbReference>
<name>A0A8J5QI11_9ASCO</name>
<dbReference type="Proteomes" id="UP000694255">
    <property type="component" value="Unassembled WGS sequence"/>
</dbReference>
<feature type="region of interest" description="Disordered" evidence="2">
    <location>
        <begin position="1"/>
        <end position="30"/>
    </location>
</feature>
<feature type="compositionally biased region" description="Basic and acidic residues" evidence="2">
    <location>
        <begin position="1"/>
        <end position="25"/>
    </location>
</feature>
<dbReference type="InterPro" id="IPR038988">
    <property type="entry name" value="Sas4"/>
</dbReference>
<proteinExistence type="predicted"/>
<protein>
    <recommendedName>
        <fullName evidence="3">Something about silencing protein 4 domain-containing protein</fullName>
    </recommendedName>
</protein>
<feature type="domain" description="Something about silencing protein 4" evidence="3">
    <location>
        <begin position="97"/>
        <end position="194"/>
    </location>
</feature>